<proteinExistence type="predicted"/>
<organism evidence="1 2">
    <name type="scientific">Sneathiella chinensis</name>
    <dbReference type="NCBI Taxonomy" id="349750"/>
    <lineage>
        <taxon>Bacteria</taxon>
        <taxon>Pseudomonadati</taxon>
        <taxon>Pseudomonadota</taxon>
        <taxon>Alphaproteobacteria</taxon>
        <taxon>Sneathiellales</taxon>
        <taxon>Sneathiellaceae</taxon>
        <taxon>Sneathiella</taxon>
    </lineage>
</organism>
<sequence>MPWATVAEQDDIRNLLLVQRLFKKALKLRGLVREIYFMEAVPEEVIATVEIDFGYSTPIVCKSLSKTQEKGTGNGLQKEKGSPAVLPVGIGVFPNQIYKPVSRVTLEYGVCRSLSFRRRQDNK</sequence>
<dbReference type="Proteomes" id="UP001161409">
    <property type="component" value="Unassembled WGS sequence"/>
</dbReference>
<accession>A0ABQ5U0U4</accession>
<evidence type="ECO:0000313" key="2">
    <source>
        <dbReference type="Proteomes" id="UP001161409"/>
    </source>
</evidence>
<evidence type="ECO:0000313" key="1">
    <source>
        <dbReference type="EMBL" id="GLQ05779.1"/>
    </source>
</evidence>
<reference evidence="1" key="2">
    <citation type="submission" date="2023-01" db="EMBL/GenBank/DDBJ databases">
        <title>Draft genome sequence of Sneathiella chinensis strain NBRC 103408.</title>
        <authorList>
            <person name="Sun Q."/>
            <person name="Mori K."/>
        </authorList>
    </citation>
    <scope>NUCLEOTIDE SEQUENCE</scope>
    <source>
        <strain evidence="1">NBRC 103408</strain>
    </source>
</reference>
<name>A0ABQ5U0U4_9PROT</name>
<reference evidence="1" key="1">
    <citation type="journal article" date="2014" name="Int. J. Syst. Evol. Microbiol.">
        <title>Complete genome of a new Firmicutes species belonging to the dominant human colonic microbiota ('Ruminococcus bicirculans') reveals two chromosomes and a selective capacity to utilize plant glucans.</title>
        <authorList>
            <consortium name="NISC Comparative Sequencing Program"/>
            <person name="Wegmann U."/>
            <person name="Louis P."/>
            <person name="Goesmann A."/>
            <person name="Henrissat B."/>
            <person name="Duncan S.H."/>
            <person name="Flint H.J."/>
        </authorList>
    </citation>
    <scope>NUCLEOTIDE SEQUENCE</scope>
    <source>
        <strain evidence="1">NBRC 103408</strain>
    </source>
</reference>
<dbReference type="EMBL" id="BSNF01000001">
    <property type="protein sequence ID" value="GLQ05779.1"/>
    <property type="molecule type" value="Genomic_DNA"/>
</dbReference>
<protein>
    <submittedName>
        <fullName evidence="1">Uncharacterized protein</fullName>
    </submittedName>
</protein>
<keyword evidence="2" id="KW-1185">Reference proteome</keyword>
<comment type="caution">
    <text evidence="1">The sequence shown here is derived from an EMBL/GenBank/DDBJ whole genome shotgun (WGS) entry which is preliminary data.</text>
</comment>
<gene>
    <name evidence="1" type="ORF">GCM10007924_10000</name>
</gene>